<name>A0A0L6U8C3_9BASI</name>
<evidence type="ECO:0008006" key="4">
    <source>
        <dbReference type="Google" id="ProtNLM"/>
    </source>
</evidence>
<dbReference type="STRING" id="27349.A0A0L6U8C3"/>
<feature type="compositionally biased region" description="Low complexity" evidence="1">
    <location>
        <begin position="197"/>
        <end position="210"/>
    </location>
</feature>
<keyword evidence="3" id="KW-1185">Reference proteome</keyword>
<dbReference type="EMBL" id="LAVV01014448">
    <property type="protein sequence ID" value="KNZ44761.1"/>
    <property type="molecule type" value="Genomic_DNA"/>
</dbReference>
<feature type="region of interest" description="Disordered" evidence="1">
    <location>
        <begin position="197"/>
        <end position="237"/>
    </location>
</feature>
<gene>
    <name evidence="2" type="ORF">VP01_885g5</name>
</gene>
<feature type="compositionally biased region" description="Basic and acidic residues" evidence="1">
    <location>
        <begin position="218"/>
        <end position="227"/>
    </location>
</feature>
<evidence type="ECO:0000256" key="1">
    <source>
        <dbReference type="SAM" id="MobiDB-lite"/>
    </source>
</evidence>
<reference evidence="2 3" key="1">
    <citation type="submission" date="2015-08" db="EMBL/GenBank/DDBJ databases">
        <title>Next Generation Sequencing and Analysis of the Genome of Puccinia sorghi L Schw, the Causal Agent of Maize Common Rust.</title>
        <authorList>
            <person name="Rochi L."/>
            <person name="Burguener G."/>
            <person name="Darino M."/>
            <person name="Turjanski A."/>
            <person name="Kreff E."/>
            <person name="Dieguez M.J."/>
            <person name="Sacco F."/>
        </authorList>
    </citation>
    <scope>NUCLEOTIDE SEQUENCE [LARGE SCALE GENOMIC DNA]</scope>
    <source>
        <strain evidence="2 3">RO10H11247</strain>
    </source>
</reference>
<proteinExistence type="predicted"/>
<dbReference type="AlphaFoldDB" id="A0A0L6U8C3"/>
<feature type="compositionally biased region" description="Polar residues" evidence="1">
    <location>
        <begin position="404"/>
        <end position="415"/>
    </location>
</feature>
<accession>A0A0L6U8C3</accession>
<dbReference type="OrthoDB" id="442243at2759"/>
<dbReference type="SUPFAM" id="SSF53474">
    <property type="entry name" value="alpha/beta-Hydrolases"/>
    <property type="match status" value="1"/>
</dbReference>
<sequence length="446" mass="49257">MAPRVCFIYCTTISANDSLSLECHSGDDTFESFPERLTFLLSETWPETKCTSIIYPAYDTRGSLSKASEVFLDWLTVKTTQLETAHASTSQQCKNNPAKLGREQAYVVLLGHSMGGLVIADAALKLIRERDAETALQETIIWPGIIGLIGYDTPYYGLNPTLFTNTASEYLAHLKTAQQVMNNLGFGLGLGSMQGAASSSSSSRAGPSRGENSYSKTAPEEQAEKKTSTKTPPTNAANNNWMKLGLAALGVASLAAGTTYWQKEKITENVDWATSHLDYVKELFETDRLNQRMSDIMQIHPVVNFHCFYTEIPKLDAKTTDRHFISLPNSNTLPIGIDALFTANRNRKASNEIVAHTSMFNQNMNSGYWDLGQDSGRLITEWLEGSHQHRGKMKQSMVDDGLGDTSSCTRSTQDPTIRDQLSREAQVNLDAQVGDHEVLPPLHDEL</sequence>
<feature type="region of interest" description="Disordered" evidence="1">
    <location>
        <begin position="390"/>
        <end position="416"/>
    </location>
</feature>
<protein>
    <recommendedName>
        <fullName evidence="4">DUF676 domain-containing protein</fullName>
    </recommendedName>
</protein>
<dbReference type="Proteomes" id="UP000037035">
    <property type="component" value="Unassembled WGS sequence"/>
</dbReference>
<comment type="caution">
    <text evidence="2">The sequence shown here is derived from an EMBL/GenBank/DDBJ whole genome shotgun (WGS) entry which is preliminary data.</text>
</comment>
<evidence type="ECO:0000313" key="3">
    <source>
        <dbReference type="Proteomes" id="UP000037035"/>
    </source>
</evidence>
<dbReference type="VEuPathDB" id="FungiDB:VP01_885g5"/>
<dbReference type="PANTHER" id="PTHR47842:SF1">
    <property type="entry name" value="DUF676 DOMAIN-CONTAINING PROTEIN"/>
    <property type="match status" value="1"/>
</dbReference>
<evidence type="ECO:0000313" key="2">
    <source>
        <dbReference type="EMBL" id="KNZ44761.1"/>
    </source>
</evidence>
<dbReference type="PANTHER" id="PTHR47842">
    <property type="entry name" value="EXPRESSED PROTEIN"/>
    <property type="match status" value="1"/>
</dbReference>
<dbReference type="InterPro" id="IPR029058">
    <property type="entry name" value="AB_hydrolase_fold"/>
</dbReference>
<organism evidence="2 3">
    <name type="scientific">Puccinia sorghi</name>
    <dbReference type="NCBI Taxonomy" id="27349"/>
    <lineage>
        <taxon>Eukaryota</taxon>
        <taxon>Fungi</taxon>
        <taxon>Dikarya</taxon>
        <taxon>Basidiomycota</taxon>
        <taxon>Pucciniomycotina</taxon>
        <taxon>Pucciniomycetes</taxon>
        <taxon>Pucciniales</taxon>
        <taxon>Pucciniaceae</taxon>
        <taxon>Puccinia</taxon>
    </lineage>
</organism>
<dbReference type="Gene3D" id="3.40.50.1820">
    <property type="entry name" value="alpha/beta hydrolase"/>
    <property type="match status" value="1"/>
</dbReference>